<dbReference type="InterPro" id="IPR045584">
    <property type="entry name" value="Pilin-like"/>
</dbReference>
<dbReference type="PANTHER" id="PTHR30093">
    <property type="entry name" value="GENERAL SECRETION PATHWAY PROTEIN G"/>
    <property type="match status" value="1"/>
</dbReference>
<evidence type="ECO:0000256" key="6">
    <source>
        <dbReference type="SAM" id="Phobius"/>
    </source>
</evidence>
<comment type="subcellular location">
    <subcellularLocation>
        <location evidence="1">Membrane</location>
        <topology evidence="1">Single-pass membrane protein</topology>
    </subcellularLocation>
</comment>
<evidence type="ECO:0000256" key="3">
    <source>
        <dbReference type="ARBA" id="ARBA00022692"/>
    </source>
</evidence>
<dbReference type="PANTHER" id="PTHR30093:SF44">
    <property type="entry name" value="TYPE II SECRETION SYSTEM CORE PROTEIN G"/>
    <property type="match status" value="1"/>
</dbReference>
<keyword evidence="3 6" id="KW-0812">Transmembrane</keyword>
<name>A0A6S6TPD2_9BACT</name>
<keyword evidence="2" id="KW-0488">Methylation</keyword>
<dbReference type="Pfam" id="PF07963">
    <property type="entry name" value="N_methyl"/>
    <property type="match status" value="1"/>
</dbReference>
<dbReference type="InterPro" id="IPR012902">
    <property type="entry name" value="N_methyl_site"/>
</dbReference>
<dbReference type="GO" id="GO:0015627">
    <property type="term" value="C:type II protein secretion system complex"/>
    <property type="evidence" value="ECO:0007669"/>
    <property type="project" value="InterPro"/>
</dbReference>
<evidence type="ECO:0000256" key="2">
    <source>
        <dbReference type="ARBA" id="ARBA00022481"/>
    </source>
</evidence>
<sequence length="181" mass="18908">MNNVNKMRRGFTMIELIFVIVIIGILAAVAIPKLNATRDDAKVSACISDLTTLLTDLNTYYTSQGSFSPPGAAANIPANMQLITKVELFENTQLASNGSAGDYSYSCQTPGVGGAAGTEAVNYSFATVADPAGNVRIEMTATAATDVQGTVDGDLGQLLTLKNQASTAGVIHYIGGLRVKR</sequence>
<gene>
    <name evidence="7" type="ORF">HELGO_WM4600</name>
</gene>
<dbReference type="InterPro" id="IPR000983">
    <property type="entry name" value="Bac_GSPG_pilin"/>
</dbReference>
<organism evidence="7">
    <name type="scientific">uncultured Sulfurovum sp</name>
    <dbReference type="NCBI Taxonomy" id="269237"/>
    <lineage>
        <taxon>Bacteria</taxon>
        <taxon>Pseudomonadati</taxon>
        <taxon>Campylobacterota</taxon>
        <taxon>Epsilonproteobacteria</taxon>
        <taxon>Campylobacterales</taxon>
        <taxon>Sulfurovaceae</taxon>
        <taxon>Sulfurovum</taxon>
        <taxon>environmental samples</taxon>
    </lineage>
</organism>
<accession>A0A6S6TPD2</accession>
<dbReference type="Gene3D" id="3.30.700.10">
    <property type="entry name" value="Glycoprotein, Type 4 Pilin"/>
    <property type="match status" value="1"/>
</dbReference>
<evidence type="ECO:0000313" key="7">
    <source>
        <dbReference type="EMBL" id="CAA6817723.1"/>
    </source>
</evidence>
<evidence type="ECO:0000256" key="5">
    <source>
        <dbReference type="ARBA" id="ARBA00023136"/>
    </source>
</evidence>
<feature type="transmembrane region" description="Helical" evidence="6">
    <location>
        <begin position="12"/>
        <end position="31"/>
    </location>
</feature>
<reference evidence="7" key="1">
    <citation type="submission" date="2020-01" db="EMBL/GenBank/DDBJ databases">
        <authorList>
            <person name="Meier V. D."/>
            <person name="Meier V D."/>
        </authorList>
    </citation>
    <scope>NUCLEOTIDE SEQUENCE</scope>
    <source>
        <strain evidence="7">HLG_WM_MAG_01</strain>
    </source>
</reference>
<protein>
    <submittedName>
        <fullName evidence="7">Prepilin-type N-terminal cleavage/methylation domain-containing protein</fullName>
    </submittedName>
</protein>
<evidence type="ECO:0000256" key="4">
    <source>
        <dbReference type="ARBA" id="ARBA00022989"/>
    </source>
</evidence>
<dbReference type="NCBIfam" id="TIGR02532">
    <property type="entry name" value="IV_pilin_GFxxxE"/>
    <property type="match status" value="1"/>
</dbReference>
<dbReference type="SUPFAM" id="SSF54523">
    <property type="entry name" value="Pili subunits"/>
    <property type="match status" value="1"/>
</dbReference>
<dbReference type="GO" id="GO:0016020">
    <property type="term" value="C:membrane"/>
    <property type="evidence" value="ECO:0007669"/>
    <property type="project" value="UniProtKB-SubCell"/>
</dbReference>
<keyword evidence="4 6" id="KW-1133">Transmembrane helix</keyword>
<keyword evidence="5 6" id="KW-0472">Membrane</keyword>
<evidence type="ECO:0000256" key="1">
    <source>
        <dbReference type="ARBA" id="ARBA00004167"/>
    </source>
</evidence>
<dbReference type="PRINTS" id="PR00813">
    <property type="entry name" value="BCTERIALGSPG"/>
</dbReference>
<dbReference type="AlphaFoldDB" id="A0A6S6TPD2"/>
<proteinExistence type="predicted"/>
<dbReference type="EMBL" id="CACVAS010000105">
    <property type="protein sequence ID" value="CAA6817723.1"/>
    <property type="molecule type" value="Genomic_DNA"/>
</dbReference>
<dbReference type="GO" id="GO:0015628">
    <property type="term" value="P:protein secretion by the type II secretion system"/>
    <property type="evidence" value="ECO:0007669"/>
    <property type="project" value="InterPro"/>
</dbReference>